<dbReference type="HOGENOM" id="CLU_068669_1_0_10"/>
<dbReference type="PANTHER" id="PTHR43861:SF6">
    <property type="entry name" value="METHYLTRANSFERASE TYPE 11"/>
    <property type="match status" value="1"/>
</dbReference>
<evidence type="ECO:0000313" key="1">
    <source>
        <dbReference type="EMBL" id="AEE52480.1"/>
    </source>
</evidence>
<dbReference type="InterPro" id="IPR029063">
    <property type="entry name" value="SAM-dependent_MTases_sf"/>
</dbReference>
<dbReference type="eggNOG" id="COG2227">
    <property type="taxonomic scope" value="Bacteria"/>
</dbReference>
<gene>
    <name evidence="1" type="ordered locus">Halhy_4644</name>
</gene>
<dbReference type="CDD" id="cd02440">
    <property type="entry name" value="AdoMet_MTases"/>
    <property type="match status" value="1"/>
</dbReference>
<dbReference type="GO" id="GO:0032259">
    <property type="term" value="P:methylation"/>
    <property type="evidence" value="ECO:0007669"/>
    <property type="project" value="UniProtKB-KW"/>
</dbReference>
<dbReference type="GO" id="GO:0008168">
    <property type="term" value="F:methyltransferase activity"/>
    <property type="evidence" value="ECO:0007669"/>
    <property type="project" value="UniProtKB-KW"/>
</dbReference>
<keyword evidence="1" id="KW-0808">Transferase</keyword>
<dbReference type="Gene3D" id="3.40.50.150">
    <property type="entry name" value="Vaccinia Virus protein VP39"/>
    <property type="match status" value="1"/>
</dbReference>
<reference key="2">
    <citation type="submission" date="2011-04" db="EMBL/GenBank/DDBJ databases">
        <title>Complete sequence of chromosome of Haliscomenobacter hydrossis DSM 1100.</title>
        <authorList>
            <consortium name="US DOE Joint Genome Institute (JGI-PGF)"/>
            <person name="Lucas S."/>
            <person name="Han J."/>
            <person name="Lapidus A."/>
            <person name="Bruce D."/>
            <person name="Goodwin L."/>
            <person name="Pitluck S."/>
            <person name="Peters L."/>
            <person name="Kyrpides N."/>
            <person name="Mavromatis K."/>
            <person name="Ivanova N."/>
            <person name="Ovchinnikova G."/>
            <person name="Pagani I."/>
            <person name="Daligault H."/>
            <person name="Detter J.C."/>
            <person name="Han C."/>
            <person name="Land M."/>
            <person name="Hauser L."/>
            <person name="Markowitz V."/>
            <person name="Cheng J.-F."/>
            <person name="Hugenholtz P."/>
            <person name="Woyke T."/>
            <person name="Wu D."/>
            <person name="Verbarg S."/>
            <person name="Frueling A."/>
            <person name="Brambilla E."/>
            <person name="Klenk H.-P."/>
            <person name="Eisen J.A."/>
        </authorList>
    </citation>
    <scope>NUCLEOTIDE SEQUENCE</scope>
    <source>
        <strain>DSM 1100</strain>
    </source>
</reference>
<sequence length="298" mass="33716">MSTIHYQQCPLCGSHDIEKALATRDHSISGEAFDLCDCHGCGLRFTQNVPAPEQIGRYYQSENYISHSDTKKGLINRLYHAARDYMLRNKQQLVQNLSKQRRLLDVGCGTGYFMNHMRGQGYEVLGVEVDEGARNFGIQQFGLDVRSPTELEAGTLPGKFGVISMWHVLEHVYDPKLYLRRLHELLEADGVLMIAVPNYTSKDGQKYAAHWAAYDVPRHLWHFSPRTLCSLAEEMGFQVVGKKGMPLDPFYVSLLSEKYRGRGMLALPLGAWSGLRSFLSSLNRPEKASSIIYILKKA</sequence>
<keyword evidence="2" id="KW-1185">Reference proteome</keyword>
<dbReference type="KEGG" id="hhy:Halhy_4644"/>
<proteinExistence type="predicted"/>
<dbReference type="RefSeq" id="WP_013767018.1">
    <property type="nucleotide sequence ID" value="NC_015510.1"/>
</dbReference>
<protein>
    <submittedName>
        <fullName evidence="1">Methyltransferase type 12</fullName>
    </submittedName>
</protein>
<evidence type="ECO:0000313" key="2">
    <source>
        <dbReference type="Proteomes" id="UP000008461"/>
    </source>
</evidence>
<dbReference type="PANTHER" id="PTHR43861">
    <property type="entry name" value="TRANS-ACONITATE 2-METHYLTRANSFERASE-RELATED"/>
    <property type="match status" value="1"/>
</dbReference>
<dbReference type="AlphaFoldDB" id="F4KVM3"/>
<dbReference type="STRING" id="760192.Halhy_4644"/>
<reference evidence="1 2" key="1">
    <citation type="journal article" date="2011" name="Stand. Genomic Sci.">
        <title>Complete genome sequence of Haliscomenobacter hydrossis type strain (O).</title>
        <authorList>
            <consortium name="US DOE Joint Genome Institute (JGI-PGF)"/>
            <person name="Daligault H."/>
            <person name="Lapidus A."/>
            <person name="Zeytun A."/>
            <person name="Nolan M."/>
            <person name="Lucas S."/>
            <person name="Del Rio T.G."/>
            <person name="Tice H."/>
            <person name="Cheng J.F."/>
            <person name="Tapia R."/>
            <person name="Han C."/>
            <person name="Goodwin L."/>
            <person name="Pitluck S."/>
            <person name="Liolios K."/>
            <person name="Pagani I."/>
            <person name="Ivanova N."/>
            <person name="Huntemann M."/>
            <person name="Mavromatis K."/>
            <person name="Mikhailova N."/>
            <person name="Pati A."/>
            <person name="Chen A."/>
            <person name="Palaniappan K."/>
            <person name="Land M."/>
            <person name="Hauser L."/>
            <person name="Brambilla E.M."/>
            <person name="Rohde M."/>
            <person name="Verbarg S."/>
            <person name="Goker M."/>
            <person name="Bristow J."/>
            <person name="Eisen J.A."/>
            <person name="Markowitz V."/>
            <person name="Hugenholtz P."/>
            <person name="Kyrpides N.C."/>
            <person name="Klenk H.P."/>
            <person name="Woyke T."/>
        </authorList>
    </citation>
    <scope>NUCLEOTIDE SEQUENCE [LARGE SCALE GENOMIC DNA]</scope>
    <source>
        <strain evidence="2">ATCC 27775 / DSM 1100 / LMG 10767 / O</strain>
    </source>
</reference>
<dbReference type="Pfam" id="PF13489">
    <property type="entry name" value="Methyltransf_23"/>
    <property type="match status" value="1"/>
</dbReference>
<keyword evidence="1" id="KW-0489">Methyltransferase</keyword>
<dbReference type="Proteomes" id="UP000008461">
    <property type="component" value="Chromosome"/>
</dbReference>
<name>F4KVM3_HALH1</name>
<dbReference type="SUPFAM" id="SSF53335">
    <property type="entry name" value="S-adenosyl-L-methionine-dependent methyltransferases"/>
    <property type="match status" value="1"/>
</dbReference>
<accession>F4KVM3</accession>
<organism evidence="1 2">
    <name type="scientific">Haliscomenobacter hydrossis (strain ATCC 27775 / DSM 1100 / LMG 10767 / O)</name>
    <dbReference type="NCBI Taxonomy" id="760192"/>
    <lineage>
        <taxon>Bacteria</taxon>
        <taxon>Pseudomonadati</taxon>
        <taxon>Bacteroidota</taxon>
        <taxon>Saprospiria</taxon>
        <taxon>Saprospirales</taxon>
        <taxon>Haliscomenobacteraceae</taxon>
        <taxon>Haliscomenobacter</taxon>
    </lineage>
</organism>
<dbReference type="EMBL" id="CP002691">
    <property type="protein sequence ID" value="AEE52480.1"/>
    <property type="molecule type" value="Genomic_DNA"/>
</dbReference>